<dbReference type="EC" id="4.6.1.2" evidence="3"/>
<dbReference type="GO" id="GO:0007168">
    <property type="term" value="P:receptor guanylyl cyclase signaling pathway"/>
    <property type="evidence" value="ECO:0007669"/>
    <property type="project" value="TreeGrafter"/>
</dbReference>
<dbReference type="GO" id="GO:0005886">
    <property type="term" value="C:plasma membrane"/>
    <property type="evidence" value="ECO:0007669"/>
    <property type="project" value="UniProtKB-SubCell"/>
</dbReference>
<dbReference type="GO" id="GO:0004016">
    <property type="term" value="F:adenylate cyclase activity"/>
    <property type="evidence" value="ECO:0007669"/>
    <property type="project" value="TreeGrafter"/>
</dbReference>
<accession>A0A9X6RN69</accession>
<dbReference type="CDD" id="cd06352">
    <property type="entry name" value="PBP1_NPR_GC-like"/>
    <property type="match status" value="1"/>
</dbReference>
<dbReference type="InterPro" id="IPR001170">
    <property type="entry name" value="ANPR/GUC"/>
</dbReference>
<dbReference type="InterPro" id="IPR029787">
    <property type="entry name" value="Nucleotide_cyclase"/>
</dbReference>
<dbReference type="Pfam" id="PF01094">
    <property type="entry name" value="ANF_receptor"/>
    <property type="match status" value="1"/>
</dbReference>
<dbReference type="Gene3D" id="3.40.50.2300">
    <property type="match status" value="2"/>
</dbReference>
<dbReference type="CDD" id="cd07302">
    <property type="entry name" value="CHD"/>
    <property type="match status" value="1"/>
</dbReference>
<evidence type="ECO:0000256" key="3">
    <source>
        <dbReference type="ARBA" id="ARBA00012202"/>
    </source>
</evidence>
<dbReference type="GO" id="GO:0004383">
    <property type="term" value="F:guanylate cyclase activity"/>
    <property type="evidence" value="ECO:0007669"/>
    <property type="project" value="UniProtKB-EC"/>
</dbReference>
<dbReference type="PRINTS" id="PR00255">
    <property type="entry name" value="NATPEPTIDER"/>
</dbReference>
<evidence type="ECO:0000313" key="17">
    <source>
        <dbReference type="Proteomes" id="UP000192578"/>
    </source>
</evidence>
<keyword evidence="11" id="KW-0325">Glycoprotein</keyword>
<dbReference type="AlphaFoldDB" id="A0A9X6RN69"/>
<keyword evidence="10 16" id="KW-0675">Receptor</keyword>
<dbReference type="PANTHER" id="PTHR11920:SF494">
    <property type="entry name" value="ATRIAL NATRIURETIC PEPTIDE RECEPTOR 2"/>
    <property type="match status" value="1"/>
</dbReference>
<dbReference type="SMART" id="SM00044">
    <property type="entry name" value="CYCc"/>
    <property type="match status" value="1"/>
</dbReference>
<dbReference type="InterPro" id="IPR001828">
    <property type="entry name" value="ANF_lig-bd_rcpt"/>
</dbReference>
<evidence type="ECO:0000259" key="15">
    <source>
        <dbReference type="PROSITE" id="PS50125"/>
    </source>
</evidence>
<keyword evidence="6" id="KW-0547">Nucleotide-binding</keyword>
<dbReference type="InterPro" id="IPR028082">
    <property type="entry name" value="Peripla_BP_I"/>
</dbReference>
<evidence type="ECO:0000256" key="9">
    <source>
        <dbReference type="ARBA" id="ARBA00023136"/>
    </source>
</evidence>
<dbReference type="InterPro" id="IPR050401">
    <property type="entry name" value="Cyclic_nucleotide_synthase"/>
</dbReference>
<dbReference type="EMBL" id="MTYJ01000340">
    <property type="protein sequence ID" value="OWA53707.1"/>
    <property type="molecule type" value="Genomic_DNA"/>
</dbReference>
<evidence type="ECO:0000256" key="10">
    <source>
        <dbReference type="ARBA" id="ARBA00023170"/>
    </source>
</evidence>
<keyword evidence="5" id="KW-0732">Signal</keyword>
<evidence type="ECO:0000256" key="8">
    <source>
        <dbReference type="ARBA" id="ARBA00023134"/>
    </source>
</evidence>
<dbReference type="GO" id="GO:0035556">
    <property type="term" value="P:intracellular signal transduction"/>
    <property type="evidence" value="ECO:0007669"/>
    <property type="project" value="InterPro"/>
</dbReference>
<dbReference type="InterPro" id="IPR001054">
    <property type="entry name" value="A/G_cyclase"/>
</dbReference>
<protein>
    <recommendedName>
        <fullName evidence="3">guanylate cyclase</fullName>
        <ecNumber evidence="3">4.6.1.2</ecNumber>
    </recommendedName>
</protein>
<keyword evidence="9" id="KW-0472">Membrane</keyword>
<keyword evidence="13" id="KW-0141">cGMP biosynthesis</keyword>
<evidence type="ECO:0000256" key="13">
    <source>
        <dbReference type="ARBA" id="ARBA00023293"/>
    </source>
</evidence>
<dbReference type="Proteomes" id="UP000192578">
    <property type="component" value="Unassembled WGS sequence"/>
</dbReference>
<reference evidence="17" key="1">
    <citation type="submission" date="2017-01" db="EMBL/GenBank/DDBJ databases">
        <title>Comparative genomics of anhydrobiosis in the tardigrade Hypsibius dujardini.</title>
        <authorList>
            <person name="Yoshida Y."/>
            <person name="Koutsovoulos G."/>
            <person name="Laetsch D."/>
            <person name="Stevens L."/>
            <person name="Kumar S."/>
            <person name="Horikawa D."/>
            <person name="Ishino K."/>
            <person name="Komine S."/>
            <person name="Tomita M."/>
            <person name="Blaxter M."/>
            <person name="Arakawa K."/>
        </authorList>
    </citation>
    <scope>NUCLEOTIDE SEQUENCE [LARGE SCALE GENOMIC DNA]</scope>
    <source>
        <strain evidence="17">Z151</strain>
    </source>
</reference>
<gene>
    <name evidence="16" type="ORF">BV898_18129</name>
</gene>
<organism evidence="16 17">
    <name type="scientific">Hypsibius exemplaris</name>
    <name type="common">Freshwater tardigrade</name>
    <dbReference type="NCBI Taxonomy" id="2072580"/>
    <lineage>
        <taxon>Eukaryota</taxon>
        <taxon>Metazoa</taxon>
        <taxon>Ecdysozoa</taxon>
        <taxon>Tardigrada</taxon>
        <taxon>Eutardigrada</taxon>
        <taxon>Parachela</taxon>
        <taxon>Hypsibioidea</taxon>
        <taxon>Hypsibiidae</taxon>
        <taxon>Hypsibius</taxon>
    </lineage>
</organism>
<keyword evidence="17" id="KW-1185">Reference proteome</keyword>
<sequence>MAESISSTADIAKIIGANESSENKTVLTVCITLEQDSYFVTSYDRVAAAIDLAIANANSFILPASVRIRPLFIDAGPSCSQVQYSVARNVLKLLRKGTTCDVYLGPGCATTAVSLYPIAEEYNVPILGCPSAGVAALSLNTTRTRYPLLIRVAFGYNDFGVFVRAFLDRYNYSHTTIFRDDSYQFYAFMSNFMVTNYRNFNRVLLANVLEIGFTGNGLTMDKRRQLLEQAQNHSRVVFLLTHAATVRQFMIDAHDMRLTQGDFVFIAVELYTLTYWGHVKYQKGDQDDRKARLAFRSLMVISFSESSGSILDDTLATNVKIIAKDRYNYTFKALEKPDPVILAFYEGLVLYAQEVTNMMKRNLNYRDGAALTKRIFGASYDGITGAINIGGLNGERKRDFEMKTFDAATGSFQLAMQLMQIYNNPNKSYDFVPASEKLWFTSDGLFPPDEPQCGFQSDKCNDDNSLPTGTIAAIVVVPVLALLAMSVAAVFGALKLRSLRKDYNPDWWKIMSDDLVVKQNRTGSGTMSKKTLNSQSTAGSALTGFSAYNCDILASYKNNLVALTDVSALQRIPTSDIVSKLNLLKNATHPNLQRFVGIGLSSNGHCQYVVAETCPKGSLTDILNYSTLKLDWSFKNSLIKDIVFGMTYLHTSPMISHGNLTSYTCLIDTRFTLKISDFGLPFFRPPADLLAYPRKLENHENIERLLWRAPELLRQIMPAAGTQKGDVYSFAIILQQIILRSGAFELPNDPLEMSDREILNEVVAANIPPVRPRVPRSSCSNELYELMERCWEEIPVERPTFPKIKERLKRVIGDHGDNIVDVLFKRMEQYAMDLEIKVAEKTQQFMDEKNRSEQLLGQLLPKSVAAALTRGEHVDPEAYDSVTIFFSDIVGFTTIAATGTPMWVVSLLNSLYTLFDSVIETFDVYKVETIGDAYMVSTFQPPLKSNPALGLC</sequence>
<dbReference type="Pfam" id="PF07714">
    <property type="entry name" value="PK_Tyr_Ser-Thr"/>
    <property type="match status" value="1"/>
</dbReference>
<dbReference type="SUPFAM" id="SSF56112">
    <property type="entry name" value="Protein kinase-like (PK-like)"/>
    <property type="match status" value="1"/>
</dbReference>
<keyword evidence="4" id="KW-0812">Transmembrane</keyword>
<evidence type="ECO:0000256" key="7">
    <source>
        <dbReference type="ARBA" id="ARBA00022989"/>
    </source>
</evidence>
<dbReference type="InterPro" id="IPR011009">
    <property type="entry name" value="Kinase-like_dom_sf"/>
</dbReference>
<proteinExistence type="predicted"/>
<dbReference type="SUPFAM" id="SSF55073">
    <property type="entry name" value="Nucleotide cyclase"/>
    <property type="match status" value="1"/>
</dbReference>
<evidence type="ECO:0000256" key="5">
    <source>
        <dbReference type="ARBA" id="ARBA00022729"/>
    </source>
</evidence>
<name>A0A9X6RN69_HYPEX</name>
<dbReference type="Pfam" id="PF00211">
    <property type="entry name" value="Guanylate_cyc"/>
    <property type="match status" value="1"/>
</dbReference>
<keyword evidence="7" id="KW-1133">Transmembrane helix</keyword>
<dbReference type="PANTHER" id="PTHR11920">
    <property type="entry name" value="GUANYLYL CYCLASE"/>
    <property type="match status" value="1"/>
</dbReference>
<dbReference type="PROSITE" id="PS50125">
    <property type="entry name" value="GUANYLATE_CYCLASE_2"/>
    <property type="match status" value="1"/>
</dbReference>
<evidence type="ECO:0000256" key="2">
    <source>
        <dbReference type="ARBA" id="ARBA00004251"/>
    </source>
</evidence>
<evidence type="ECO:0000259" key="14">
    <source>
        <dbReference type="PROSITE" id="PS50011"/>
    </source>
</evidence>
<feature type="domain" description="Protein kinase" evidence="14">
    <location>
        <begin position="516"/>
        <end position="812"/>
    </location>
</feature>
<dbReference type="InterPro" id="IPR001245">
    <property type="entry name" value="Ser-Thr/Tyr_kinase_cat_dom"/>
</dbReference>
<dbReference type="PROSITE" id="PS50011">
    <property type="entry name" value="PROTEIN_KINASE_DOM"/>
    <property type="match status" value="1"/>
</dbReference>
<comment type="caution">
    <text evidence="16">The sequence shown here is derived from an EMBL/GenBank/DDBJ whole genome shotgun (WGS) entry which is preliminary data.</text>
</comment>
<keyword evidence="12" id="KW-0456">Lyase</keyword>
<evidence type="ECO:0000256" key="4">
    <source>
        <dbReference type="ARBA" id="ARBA00022692"/>
    </source>
</evidence>
<comment type="catalytic activity">
    <reaction evidence="1">
        <text>GTP = 3',5'-cyclic GMP + diphosphate</text>
        <dbReference type="Rhea" id="RHEA:13665"/>
        <dbReference type="ChEBI" id="CHEBI:33019"/>
        <dbReference type="ChEBI" id="CHEBI:37565"/>
        <dbReference type="ChEBI" id="CHEBI:57746"/>
        <dbReference type="EC" id="4.6.1.2"/>
    </reaction>
</comment>
<dbReference type="OrthoDB" id="4062651at2759"/>
<dbReference type="GO" id="GO:0017046">
    <property type="term" value="F:peptide hormone binding"/>
    <property type="evidence" value="ECO:0007669"/>
    <property type="project" value="TreeGrafter"/>
</dbReference>
<evidence type="ECO:0000256" key="6">
    <source>
        <dbReference type="ARBA" id="ARBA00022741"/>
    </source>
</evidence>
<feature type="domain" description="Guanylate cyclase" evidence="15">
    <location>
        <begin position="883"/>
        <end position="938"/>
    </location>
</feature>
<dbReference type="Gene3D" id="3.30.70.1230">
    <property type="entry name" value="Nucleotide cyclase"/>
    <property type="match status" value="1"/>
</dbReference>
<dbReference type="InterPro" id="IPR000719">
    <property type="entry name" value="Prot_kinase_dom"/>
</dbReference>
<dbReference type="GO" id="GO:0016941">
    <property type="term" value="F:natriuretic peptide receptor activity"/>
    <property type="evidence" value="ECO:0007669"/>
    <property type="project" value="TreeGrafter"/>
</dbReference>
<evidence type="ECO:0000256" key="12">
    <source>
        <dbReference type="ARBA" id="ARBA00023239"/>
    </source>
</evidence>
<dbReference type="GO" id="GO:0005525">
    <property type="term" value="F:GTP binding"/>
    <property type="evidence" value="ECO:0007669"/>
    <property type="project" value="UniProtKB-KW"/>
</dbReference>
<dbReference type="GO" id="GO:0004672">
    <property type="term" value="F:protein kinase activity"/>
    <property type="evidence" value="ECO:0007669"/>
    <property type="project" value="InterPro"/>
</dbReference>
<comment type="subcellular location">
    <subcellularLocation>
        <location evidence="2">Cell membrane</location>
        <topology evidence="2">Single-pass type I membrane protein</topology>
    </subcellularLocation>
</comment>
<evidence type="ECO:0000256" key="11">
    <source>
        <dbReference type="ARBA" id="ARBA00023180"/>
    </source>
</evidence>
<dbReference type="SUPFAM" id="SSF53822">
    <property type="entry name" value="Periplasmic binding protein-like I"/>
    <property type="match status" value="1"/>
</dbReference>
<keyword evidence="8" id="KW-0342">GTP-binding</keyword>
<evidence type="ECO:0000256" key="1">
    <source>
        <dbReference type="ARBA" id="ARBA00001436"/>
    </source>
</evidence>
<dbReference type="GO" id="GO:0005524">
    <property type="term" value="F:ATP binding"/>
    <property type="evidence" value="ECO:0007669"/>
    <property type="project" value="InterPro"/>
</dbReference>
<evidence type="ECO:0000313" key="16">
    <source>
        <dbReference type="EMBL" id="OWA53707.1"/>
    </source>
</evidence>
<dbReference type="Gene3D" id="1.10.510.10">
    <property type="entry name" value="Transferase(Phosphotransferase) domain 1"/>
    <property type="match status" value="1"/>
</dbReference>